<name>A0A974PMW7_9HYPH</name>
<dbReference type="EMBL" id="CP063362">
    <property type="protein sequence ID" value="QRG05915.1"/>
    <property type="molecule type" value="Genomic_DNA"/>
</dbReference>
<dbReference type="AlphaFoldDB" id="A0A974PMW7"/>
<accession>A0A974PMW7</accession>
<dbReference type="Proteomes" id="UP000596427">
    <property type="component" value="Chromosome"/>
</dbReference>
<keyword evidence="2" id="KW-1185">Reference proteome</keyword>
<gene>
    <name evidence="1" type="ORF">EZH22_23300</name>
</gene>
<dbReference type="RefSeq" id="WP_203192787.1">
    <property type="nucleotide sequence ID" value="NZ_CP063362.1"/>
</dbReference>
<proteinExistence type="predicted"/>
<evidence type="ECO:0000313" key="2">
    <source>
        <dbReference type="Proteomes" id="UP000596427"/>
    </source>
</evidence>
<protein>
    <submittedName>
        <fullName evidence="1">Uncharacterized protein</fullName>
    </submittedName>
</protein>
<dbReference type="KEGG" id="xdi:EZH22_23300"/>
<reference evidence="1 2" key="1">
    <citation type="submission" date="2020-10" db="EMBL/GenBank/DDBJ databases">
        <title>Degradation of 1,4-Dioxane by Xanthobacter sp. YN2, via a Novel Group-2 Soluble Di-Iron Monooxygenase.</title>
        <authorList>
            <person name="Ma F."/>
            <person name="Wang Y."/>
            <person name="Yang J."/>
            <person name="Guo H."/>
            <person name="Su D."/>
            <person name="Yu L."/>
        </authorList>
    </citation>
    <scope>NUCLEOTIDE SEQUENCE [LARGE SCALE GENOMIC DNA]</scope>
    <source>
        <strain evidence="1 2">YN2</strain>
    </source>
</reference>
<sequence>MTERRPIATLAAAISELCTIRQQLSAERKRAETRFDALAPPTVAEAMANPEALAAHHLARIATGLTTAEAAEDAVEEAIGSLTAAVLATPATTLGDLAIKATALERLAEGDSVIETSDIAGLLADIRRLADAP</sequence>
<evidence type="ECO:0000313" key="1">
    <source>
        <dbReference type="EMBL" id="QRG05915.1"/>
    </source>
</evidence>
<organism evidence="1 2">
    <name type="scientific">Xanthobacter dioxanivorans</name>
    <dbReference type="NCBI Taxonomy" id="2528964"/>
    <lineage>
        <taxon>Bacteria</taxon>
        <taxon>Pseudomonadati</taxon>
        <taxon>Pseudomonadota</taxon>
        <taxon>Alphaproteobacteria</taxon>
        <taxon>Hyphomicrobiales</taxon>
        <taxon>Xanthobacteraceae</taxon>
        <taxon>Xanthobacter</taxon>
    </lineage>
</organism>